<dbReference type="EMBL" id="SCHC01000311">
    <property type="protein sequence ID" value="TBW73205.1"/>
    <property type="molecule type" value="Genomic_DNA"/>
</dbReference>
<dbReference type="AlphaFoldDB" id="A0A7Z7YSL0"/>
<dbReference type="Proteomes" id="UP000291949">
    <property type="component" value="Unassembled WGS sequence"/>
</dbReference>
<accession>A0A7Z7YSL0</accession>
<organism evidence="2 3">
    <name type="scientific">Staphylococcus capitis</name>
    <dbReference type="NCBI Taxonomy" id="29388"/>
    <lineage>
        <taxon>Bacteria</taxon>
        <taxon>Bacillati</taxon>
        <taxon>Bacillota</taxon>
        <taxon>Bacilli</taxon>
        <taxon>Bacillales</taxon>
        <taxon>Staphylococcaceae</taxon>
        <taxon>Staphylococcus</taxon>
    </lineage>
</organism>
<evidence type="ECO:0000313" key="3">
    <source>
        <dbReference type="Proteomes" id="UP000291949"/>
    </source>
</evidence>
<dbReference type="PROSITE" id="PS50887">
    <property type="entry name" value="GGDEF"/>
    <property type="match status" value="1"/>
</dbReference>
<evidence type="ECO:0000313" key="2">
    <source>
        <dbReference type="EMBL" id="TBW73205.1"/>
    </source>
</evidence>
<dbReference type="Gene3D" id="3.30.70.270">
    <property type="match status" value="1"/>
</dbReference>
<comment type="caution">
    <text evidence="2">The sequence shown here is derived from an EMBL/GenBank/DDBJ whole genome shotgun (WGS) entry which is preliminary data.</text>
</comment>
<sequence>LSVSIGVGYLTQEDRKSQRKVFKDADDMVHVAKSEGRNKVMFNPIVKL</sequence>
<evidence type="ECO:0000259" key="1">
    <source>
        <dbReference type="PROSITE" id="PS50887"/>
    </source>
</evidence>
<dbReference type="InterPro" id="IPR000160">
    <property type="entry name" value="GGDEF_dom"/>
</dbReference>
<reference evidence="2 3" key="1">
    <citation type="journal article" date="2019" name="Sci. Transl. Med.">
        <title>Quorum sensing between bacterial species on the skin protects against epidermal injury in atopic dermatitis.</title>
        <authorList>
            <person name="Williams M.R."/>
        </authorList>
    </citation>
    <scope>NUCLEOTIDE SEQUENCE [LARGE SCALE GENOMIC DNA]</scope>
    <source>
        <strain evidence="2 3">H8</strain>
    </source>
</reference>
<feature type="domain" description="GGDEF" evidence="1">
    <location>
        <begin position="1"/>
        <end position="45"/>
    </location>
</feature>
<proteinExistence type="predicted"/>
<protein>
    <submittedName>
        <fullName evidence="2">GGDEF domain-containing protein</fullName>
    </submittedName>
</protein>
<name>A0A7Z7YSL0_STACP</name>
<gene>
    <name evidence="2" type="ORF">EQ811_14145</name>
</gene>
<feature type="non-terminal residue" evidence="2">
    <location>
        <position position="1"/>
    </location>
</feature>
<dbReference type="InterPro" id="IPR043128">
    <property type="entry name" value="Rev_trsase/Diguanyl_cyclase"/>
</dbReference>